<protein>
    <submittedName>
        <fullName evidence="2">Internalin, putative</fullName>
    </submittedName>
</protein>
<dbReference type="EMBL" id="ANNJ01000015">
    <property type="protein sequence ID" value="ERJ31337.1"/>
    <property type="molecule type" value="Genomic_DNA"/>
</dbReference>
<evidence type="ECO:0000313" key="2">
    <source>
        <dbReference type="EMBL" id="ERJ31337.1"/>
    </source>
</evidence>
<dbReference type="Proteomes" id="UP000016625">
    <property type="component" value="Unassembled WGS sequence"/>
</dbReference>
<evidence type="ECO:0000313" key="3">
    <source>
        <dbReference type="Proteomes" id="UP000016625"/>
    </source>
</evidence>
<reference evidence="2 3" key="1">
    <citation type="journal article" date="2013" name="BMC Genomics">
        <title>Comparative genomics of Campylobacter concisus isolates reveals genetic diversity and provides insights into disease association.</title>
        <authorList>
            <person name="Deshpande N.P."/>
            <person name="Kaakoush N.O."/>
            <person name="Wilkins M.R."/>
            <person name="Mitchell H.M."/>
        </authorList>
    </citation>
    <scope>NUCLEOTIDE SEQUENCE [LARGE SCALE GENOMIC DNA]</scope>
    <source>
        <strain evidence="2 3">UNSW2</strain>
    </source>
</reference>
<gene>
    <name evidence="2" type="ORF">UNSW2_1979</name>
</gene>
<feature type="region of interest" description="Disordered" evidence="1">
    <location>
        <begin position="747"/>
        <end position="767"/>
    </location>
</feature>
<accession>U2FL15</accession>
<sequence>MIDDEKDNSGSSKNIPHCIKKLDRTWSMYTTSFSGDDANNGGTANDGYYLYSFVTGYDSQGKPLIDAEPLVGALDNNAKDGITIRKIDGKNITRVNGDMAVIGATIMLPNESPYNKGYSFSGGAASGLVNKTFINNANFPANSSKICQTYFKYYPNDPSYCQNSEQSTFDFSEKVSHIQKHLTGKNIVYARLYWAGAITQNWNVPYDTADSGINFYSNAMKFLKGYSQIDFKVPGKSQVITIDAKPEDVRWFGSFSEYRPKSMSYDALMDASWVPNIGHQWTPIKAGITYLYTASADVTKEVKGSFGESNASRTFAAGNIRATSVDGTCDFIDINDPYVYNRFGAIRDLNWCRTGVLSYFLGENDNGYWDQYSPSQYAGWTLLIIYDFDDETAIENNIEPKMITIYDGLKMLAPEPIKENSSPTVHTNSYDVSFDNIYMPRSGSMDASLTVFALGSKREVDGEKIQIQKPYLPFDNNGNSDTVYNVKSPINNQFNSSFTKFDKLMNPERVYNNQLDLDVFNVSNFMYPELRKVNMKFTVAENNYGGVNSEPINLALVAFSTRVYRPSLCYIEDISYKKPNETSFTPLVKNSSISTNLPKGTTLRTILKLTNPTNELAQNIALKVKIDPSQTYIENSSAAIKITANSSFSESDPYYGRIISDNTGLQRMSNNALTFFVGHGANAATGVGGSLNANFSNFSYMVFDTKLDSKFAENSYKATIENSTIQLKPYDTYIKKCDPYSYNIKTEEDEPNDFVPSTNQDDGSGKNKNRLLTQIIGKPFNIYITNYGEDGSKKEPNSLVGDVKVELVKSCDDDTSLYTGEDKNLYKKDDVKFNGKSEVLLEGIKVDKAYKSLKFRISHTRASQATPATQTKIVACENLDDFTVRPSYFAVYDTDLNAVVRKNLDLVGGKSYTNYKLAALTSDDVIAKGYINTIDGISNSNEVAGLHPMNLVGCDASGLLSDNRLKVVFDKENKAIGNIFRLNSSGAEEPFSFSDIGNAYFEIKDTSYTRNDKHVSPRADDCVRDSSENDPSKDPDNEGRVGCDMAIRQGNNILFQFKPEDLEISNLKIIPSNSVTYIDSSYHQKVKVTFDVVARLFNRDTATFYKDGCYANITSFDIGLDQVPLNYTDNDGNAGTLEKANDEIYFFQIPFSRTKKRIGPTATKGMFYVEKSAFKDGKATAEVYFNFARKVNFAKNPFTVSSDDFGFKSITDGKLGSAPYTKPSPSEKTSAKLYYGRVYAPYYEGSYLGFIAKIYYGAYCNGCDKNEYMKDQTTGETWQEFPSAPFWFVNPHYRASMLAFSDFSFTNKISETILRNNVSAVQDGVQTIFISNPKAVTDVVKMHAREWQIYNEFDKNAVTSDFNVRFLVPNGDWAGKTLKSGSDRGDVGNVVGGENNFNDLSDKTNRRISW</sequence>
<organism evidence="2 3">
    <name type="scientific">Campylobacter concisus UNSW2</name>
    <dbReference type="NCBI Taxonomy" id="1242965"/>
    <lineage>
        <taxon>Bacteria</taxon>
        <taxon>Pseudomonadati</taxon>
        <taxon>Campylobacterota</taxon>
        <taxon>Epsilonproteobacteria</taxon>
        <taxon>Campylobacterales</taxon>
        <taxon>Campylobacteraceae</taxon>
        <taxon>Campylobacter</taxon>
    </lineage>
</organism>
<proteinExistence type="predicted"/>
<comment type="caution">
    <text evidence="2">The sequence shown here is derived from an EMBL/GenBank/DDBJ whole genome shotgun (WGS) entry which is preliminary data.</text>
</comment>
<dbReference type="PATRIC" id="fig|1242965.3.peg.1519"/>
<name>U2FL15_9BACT</name>
<feature type="region of interest" description="Disordered" evidence="1">
    <location>
        <begin position="1012"/>
        <end position="1041"/>
    </location>
</feature>
<evidence type="ECO:0000256" key="1">
    <source>
        <dbReference type="SAM" id="MobiDB-lite"/>
    </source>
</evidence>